<gene>
    <name evidence="1" type="ORF">ACD_3C00196G0002</name>
</gene>
<dbReference type="EMBL" id="AMFJ01000470">
    <property type="protein sequence ID" value="EKE27509.1"/>
    <property type="molecule type" value="Genomic_DNA"/>
</dbReference>
<proteinExistence type="predicted"/>
<comment type="caution">
    <text evidence="1">The sequence shown here is derived from an EMBL/GenBank/DDBJ whole genome shotgun (WGS) entry which is preliminary data.</text>
</comment>
<dbReference type="AlphaFoldDB" id="K2GBE7"/>
<sequence>MQLNNWILPMKKPLVIISPEEIKNQEWAKHRGVSDSLRVTVSRLLENDNLVTIFNTFKTRYPYGIDYRLWEDKIEWKDYLRLEVGNKKYFITCDIWNENMPNEHIRLNVFSNLDFWSSKSKKVEIFKDWKLATWQSKTWEKDAAIECLDMSWLLSSFLRKISTY</sequence>
<accession>K2GBE7</accession>
<organism evidence="1">
    <name type="scientific">uncultured bacterium</name>
    <name type="common">gcode 4</name>
    <dbReference type="NCBI Taxonomy" id="1234023"/>
    <lineage>
        <taxon>Bacteria</taxon>
        <taxon>environmental samples</taxon>
    </lineage>
</organism>
<reference evidence="1" key="1">
    <citation type="journal article" date="2012" name="Science">
        <title>Fermentation, hydrogen, and sulfur metabolism in multiple uncultivated bacterial phyla.</title>
        <authorList>
            <person name="Wrighton K.C."/>
            <person name="Thomas B.C."/>
            <person name="Sharon I."/>
            <person name="Miller C.S."/>
            <person name="Castelle C.J."/>
            <person name="VerBerkmoes N.C."/>
            <person name="Wilkins M.J."/>
            <person name="Hettich R.L."/>
            <person name="Lipton M.S."/>
            <person name="Williams K.H."/>
            <person name="Long P.E."/>
            <person name="Banfield J.F."/>
        </authorList>
    </citation>
    <scope>NUCLEOTIDE SEQUENCE [LARGE SCALE GENOMIC DNA]</scope>
</reference>
<name>K2GBE7_9BACT</name>
<evidence type="ECO:0000313" key="1">
    <source>
        <dbReference type="EMBL" id="EKE27509.1"/>
    </source>
</evidence>
<protein>
    <submittedName>
        <fullName evidence="1">Uncharacterized protein</fullName>
    </submittedName>
</protein>